<keyword evidence="2" id="KW-1185">Reference proteome</keyword>
<comment type="caution">
    <text evidence="1">The sequence shown here is derived from an EMBL/GenBank/DDBJ whole genome shotgun (WGS) entry which is preliminary data.</text>
</comment>
<proteinExistence type="predicted"/>
<reference evidence="1" key="1">
    <citation type="submission" date="2018-11" db="EMBL/GenBank/DDBJ databases">
        <title>The sequence and de novo assembly of Larimichthys crocea genome using PacBio and Hi-C technologies.</title>
        <authorList>
            <person name="Xu P."/>
            <person name="Chen B."/>
            <person name="Zhou Z."/>
            <person name="Ke Q."/>
            <person name="Wu Y."/>
            <person name="Bai H."/>
            <person name="Pu F."/>
        </authorList>
    </citation>
    <scope>NUCLEOTIDE SEQUENCE</scope>
    <source>
        <tissue evidence="1">Muscle</tissue>
    </source>
</reference>
<organism evidence="1 2">
    <name type="scientific">Larimichthys crocea</name>
    <name type="common">Large yellow croaker</name>
    <name type="synonym">Pseudosciaena crocea</name>
    <dbReference type="NCBI Taxonomy" id="215358"/>
    <lineage>
        <taxon>Eukaryota</taxon>
        <taxon>Metazoa</taxon>
        <taxon>Chordata</taxon>
        <taxon>Craniata</taxon>
        <taxon>Vertebrata</taxon>
        <taxon>Euteleostomi</taxon>
        <taxon>Actinopterygii</taxon>
        <taxon>Neopterygii</taxon>
        <taxon>Teleostei</taxon>
        <taxon>Neoteleostei</taxon>
        <taxon>Acanthomorphata</taxon>
        <taxon>Eupercaria</taxon>
        <taxon>Sciaenidae</taxon>
        <taxon>Larimichthys</taxon>
    </lineage>
</organism>
<evidence type="ECO:0000313" key="1">
    <source>
        <dbReference type="EMBL" id="TMS15445.1"/>
    </source>
</evidence>
<protein>
    <submittedName>
        <fullName evidence="1">Uncharacterized protein</fullName>
    </submittedName>
</protein>
<gene>
    <name evidence="1" type="ORF">E3U43_021907</name>
</gene>
<dbReference type="Proteomes" id="UP000793456">
    <property type="component" value="Chromosome IX"/>
</dbReference>
<evidence type="ECO:0000313" key="2">
    <source>
        <dbReference type="Proteomes" id="UP000793456"/>
    </source>
</evidence>
<dbReference type="EMBL" id="CM011682">
    <property type="protein sequence ID" value="TMS15445.1"/>
    <property type="molecule type" value="Genomic_DNA"/>
</dbReference>
<accession>A0ACD3R7U6</accession>
<name>A0ACD3R7U6_LARCR</name>
<sequence>MLPGRRPRGEFNQSPKQSGDGQRALPCSGKGTTKSGMGNISTAMSATFTSCLLPSSVFLPLLILNGGTGMEAENTHRTDFKVDALHGWTGTHLHRSHPVTAGLLHLSLQVTAAPRHLSRLARVAPLRLIQSNDSRSPPYKSSSDSRSTPSEDKAKPRAHQQKCSEKYSRPPIALTKSSTQAERQERGNDDKQLIAKNLKSSGTLKHEQKSVKKHKEGRGEESSSPDVADSADDYRKDKRRHKTSVQDKVTANEASESVQPLMKPDKHLDKEKGWRRRQIFRLQARCGETA</sequence>